<accession>A0ABR5J878</accession>
<keyword evidence="4" id="KW-1185">Reference proteome</keyword>
<evidence type="ECO:0000313" key="3">
    <source>
        <dbReference type="EMBL" id="KOG89648.1"/>
    </source>
</evidence>
<evidence type="ECO:0000313" key="4">
    <source>
        <dbReference type="Proteomes" id="UP000037020"/>
    </source>
</evidence>
<reference evidence="3 4" key="1">
    <citation type="submission" date="2015-07" db="EMBL/GenBank/DDBJ databases">
        <authorList>
            <person name="Ju K.-S."/>
            <person name="Doroghazi J.R."/>
            <person name="Metcalf W.W."/>
        </authorList>
    </citation>
    <scope>NUCLEOTIDE SEQUENCE [LARGE SCALE GENOMIC DNA]</scope>
    <source>
        <strain evidence="3 4">NRRL B-3589</strain>
    </source>
</reference>
<name>A0ABR5J878_9ACTN</name>
<evidence type="ECO:0000256" key="1">
    <source>
        <dbReference type="SAM" id="MobiDB-lite"/>
    </source>
</evidence>
<dbReference type="Gene3D" id="3.30.1330.230">
    <property type="match status" value="1"/>
</dbReference>
<dbReference type="NCBIfam" id="TIGR00702">
    <property type="entry name" value="YcaO-type kinase domain"/>
    <property type="match status" value="1"/>
</dbReference>
<feature type="domain" description="YcaO" evidence="2">
    <location>
        <begin position="70"/>
        <end position="225"/>
    </location>
</feature>
<dbReference type="InterPro" id="IPR003776">
    <property type="entry name" value="YcaO-like_dom"/>
</dbReference>
<evidence type="ECO:0000259" key="2">
    <source>
        <dbReference type="PROSITE" id="PS51664"/>
    </source>
</evidence>
<feature type="non-terminal residue" evidence="3">
    <location>
        <position position="225"/>
    </location>
</feature>
<proteinExistence type="predicted"/>
<dbReference type="PANTHER" id="PTHR37809:SF1">
    <property type="entry name" value="RIBOSOMAL PROTEIN S12 METHYLTHIOTRANSFERASE ACCESSORY FACTOR YCAO"/>
    <property type="match status" value="1"/>
</dbReference>
<feature type="region of interest" description="Disordered" evidence="1">
    <location>
        <begin position="1"/>
        <end position="21"/>
    </location>
</feature>
<organism evidence="3 4">
    <name type="scientific">Streptomyces varsoviensis</name>
    <dbReference type="NCBI Taxonomy" id="67373"/>
    <lineage>
        <taxon>Bacteria</taxon>
        <taxon>Bacillati</taxon>
        <taxon>Actinomycetota</taxon>
        <taxon>Actinomycetes</taxon>
        <taxon>Kitasatosporales</taxon>
        <taxon>Streptomycetaceae</taxon>
        <taxon>Streptomyces</taxon>
    </lineage>
</organism>
<dbReference type="PROSITE" id="PS51664">
    <property type="entry name" value="YCAO"/>
    <property type="match status" value="1"/>
</dbReference>
<gene>
    <name evidence="3" type="ORF">ADK38_13100</name>
</gene>
<dbReference type="PANTHER" id="PTHR37809">
    <property type="entry name" value="RIBOSOMAL PROTEIN S12 METHYLTHIOTRANSFERASE ACCESSORY FACTOR YCAO"/>
    <property type="match status" value="1"/>
</dbReference>
<protein>
    <recommendedName>
        <fullName evidence="2">YcaO domain-containing protein</fullName>
    </recommendedName>
</protein>
<dbReference type="Proteomes" id="UP000037020">
    <property type="component" value="Unassembled WGS sequence"/>
</dbReference>
<comment type="caution">
    <text evidence="3">The sequence shown here is derived from an EMBL/GenBank/DDBJ whole genome shotgun (WGS) entry which is preliminary data.</text>
</comment>
<dbReference type="EMBL" id="LGUT01001100">
    <property type="protein sequence ID" value="KOG89648.1"/>
    <property type="molecule type" value="Genomic_DNA"/>
</dbReference>
<sequence>MKMRAHAPKAAGPGVHREVTTQETWERIAPHLRRAGITRLADITGLDYLGIPVYSAVIPRSNDSISVYSGKGATPIDAKVSAAMEAIERFSAWLPVRPDLVASYDELAAAGETVMHPAEYTLELAPGYRDDNPISWLRGWDLLSEEPVLVPQDGAVYQARLHEEPCYRIATTTGLASGNSVEEAICHALCELIERDSMTLAELVSNYLPQVLAGEERDPRTLPAT</sequence>
<dbReference type="Pfam" id="PF02624">
    <property type="entry name" value="YcaO"/>
    <property type="match status" value="1"/>
</dbReference>